<name>A0A920BUA2_9BACI</name>
<accession>A0A920BUA2</accession>
<keyword evidence="2" id="KW-1185">Reference proteome</keyword>
<gene>
    <name evidence="1" type="ORF">J27TS8_27570</name>
</gene>
<evidence type="ECO:0000313" key="2">
    <source>
        <dbReference type="Proteomes" id="UP000682111"/>
    </source>
</evidence>
<dbReference type="RefSeq" id="WP_212933941.1">
    <property type="nucleotide sequence ID" value="NZ_BORC01000004.1"/>
</dbReference>
<dbReference type="AlphaFoldDB" id="A0A920BUA2"/>
<dbReference type="Proteomes" id="UP000682111">
    <property type="component" value="Unassembled WGS sequence"/>
</dbReference>
<evidence type="ECO:0000313" key="1">
    <source>
        <dbReference type="EMBL" id="GIN62764.1"/>
    </source>
</evidence>
<dbReference type="EMBL" id="BORC01000004">
    <property type="protein sequence ID" value="GIN62764.1"/>
    <property type="molecule type" value="Genomic_DNA"/>
</dbReference>
<comment type="caution">
    <text evidence="1">The sequence shown here is derived from an EMBL/GenBank/DDBJ whole genome shotgun (WGS) entry which is preliminary data.</text>
</comment>
<sequence length="118" mass="14235">MNFAEFTLVPKDYRKKDPRSLLYYYPTSINVVAYAKKIQKFSFYQTLEVAEELAKKQGFILLPYACIHWQRAKNYGLDRKIKIGRNSFFLMKPHELTKTEELKLERYLEELHQEEYIS</sequence>
<protein>
    <submittedName>
        <fullName evidence="1">Uncharacterized protein</fullName>
    </submittedName>
</protein>
<organism evidence="1 2">
    <name type="scientific">Robertmurraya siralis</name>
    <dbReference type="NCBI Taxonomy" id="77777"/>
    <lineage>
        <taxon>Bacteria</taxon>
        <taxon>Bacillati</taxon>
        <taxon>Bacillota</taxon>
        <taxon>Bacilli</taxon>
        <taxon>Bacillales</taxon>
        <taxon>Bacillaceae</taxon>
        <taxon>Robertmurraya</taxon>
    </lineage>
</organism>
<reference evidence="1" key="1">
    <citation type="submission" date="2021-03" db="EMBL/GenBank/DDBJ databases">
        <title>Antimicrobial resistance genes in bacteria isolated from Japanese honey, and their potential for conferring macrolide and lincosamide resistance in the American foulbrood pathogen Paenibacillus larvae.</title>
        <authorList>
            <person name="Okamoto M."/>
            <person name="Kumagai M."/>
            <person name="Kanamori H."/>
            <person name="Takamatsu D."/>
        </authorList>
    </citation>
    <scope>NUCLEOTIDE SEQUENCE</scope>
    <source>
        <strain evidence="1">J27TS8</strain>
    </source>
</reference>
<proteinExistence type="predicted"/>